<feature type="compositionally biased region" description="Polar residues" evidence="1">
    <location>
        <begin position="54"/>
        <end position="68"/>
    </location>
</feature>
<keyword evidence="2" id="KW-1133">Transmembrane helix</keyword>
<dbReference type="InterPro" id="IPR021836">
    <property type="entry name" value="DUF3429"/>
</dbReference>
<feature type="transmembrane region" description="Helical" evidence="2">
    <location>
        <begin position="299"/>
        <end position="319"/>
    </location>
</feature>
<dbReference type="EMBL" id="JAPDMZ010000003">
    <property type="protein sequence ID" value="KAK0557684.1"/>
    <property type="molecule type" value="Genomic_DNA"/>
</dbReference>
<organism evidence="3 4">
    <name type="scientific">Tilletia horrida</name>
    <dbReference type="NCBI Taxonomy" id="155126"/>
    <lineage>
        <taxon>Eukaryota</taxon>
        <taxon>Fungi</taxon>
        <taxon>Dikarya</taxon>
        <taxon>Basidiomycota</taxon>
        <taxon>Ustilaginomycotina</taxon>
        <taxon>Exobasidiomycetes</taxon>
        <taxon>Tilletiales</taxon>
        <taxon>Tilletiaceae</taxon>
        <taxon>Tilletia</taxon>
    </lineage>
</organism>
<keyword evidence="2" id="KW-0812">Transmembrane</keyword>
<keyword evidence="4" id="KW-1185">Reference proteome</keyword>
<accession>A0AAN6GUP2</accession>
<dbReference type="Proteomes" id="UP001176517">
    <property type="component" value="Unassembled WGS sequence"/>
</dbReference>
<protein>
    <recommendedName>
        <fullName evidence="5">Mitochondrial inner membrane protein 1</fullName>
    </recommendedName>
</protein>
<dbReference type="Pfam" id="PF11911">
    <property type="entry name" value="DUF3429"/>
    <property type="match status" value="1"/>
</dbReference>
<feature type="transmembrane region" description="Helical" evidence="2">
    <location>
        <begin position="246"/>
        <end position="279"/>
    </location>
</feature>
<feature type="region of interest" description="Disordered" evidence="1">
    <location>
        <begin position="51"/>
        <end position="72"/>
    </location>
</feature>
<feature type="region of interest" description="Disordered" evidence="1">
    <location>
        <begin position="347"/>
        <end position="419"/>
    </location>
</feature>
<keyword evidence="2" id="KW-0472">Membrane</keyword>
<feature type="transmembrane region" description="Helical" evidence="2">
    <location>
        <begin position="161"/>
        <end position="182"/>
    </location>
</feature>
<sequence>MFSLTRGALSSAAVAGRASTPSTTALRSAFAVRKNSLNFVAASASSSSSSASAFATQRTASPTSSLSRQARERVPITVSRAFSSSHIGWAANPQAGKPTSDNVGHMVKNIKEEVNQVASSISSTIAGAPGSGDLKRSGGGEILSDAKTITSEMTKAMPQPALLWGAAGVVPYITTAGASIYLARQTWLVANGIDTHLDLDTAQALLLHAQNIQITYGAVLLSFLGAIHWGFEFSKYGGVIGNRRYIIGLVPFVIGWPTLLLTPNLALISQWSAFVVAWFVDLQATNAGWVPKWYSTYRFWLSVCVGVSILATLAGTSWYSTDAAASGRRSASAKLLDSKKDSIKRGDKVQKAVSGDIEASPAGESGDGYVQFTNVKKHEEEEAERKKKEQEKEKAKDKQAAKQEEKLSKQMEQADSKDA</sequence>
<comment type="caution">
    <text evidence="3">The sequence shown here is derived from an EMBL/GenBank/DDBJ whole genome shotgun (WGS) entry which is preliminary data.</text>
</comment>
<dbReference type="AlphaFoldDB" id="A0AAN6GUP2"/>
<evidence type="ECO:0000313" key="3">
    <source>
        <dbReference type="EMBL" id="KAK0557684.1"/>
    </source>
</evidence>
<gene>
    <name evidence="3" type="ORF">OC846_000251</name>
</gene>
<name>A0AAN6GUP2_9BASI</name>
<evidence type="ECO:0000256" key="1">
    <source>
        <dbReference type="SAM" id="MobiDB-lite"/>
    </source>
</evidence>
<evidence type="ECO:0000256" key="2">
    <source>
        <dbReference type="SAM" id="Phobius"/>
    </source>
</evidence>
<proteinExistence type="predicted"/>
<feature type="compositionally biased region" description="Basic and acidic residues" evidence="1">
    <location>
        <begin position="376"/>
        <end position="419"/>
    </location>
</feature>
<feature type="transmembrane region" description="Helical" evidence="2">
    <location>
        <begin position="214"/>
        <end position="234"/>
    </location>
</feature>
<dbReference type="PANTHER" id="PTHR15887">
    <property type="entry name" value="TRANSMEMBRANE PROTEIN 69"/>
    <property type="match status" value="1"/>
</dbReference>
<dbReference type="PANTHER" id="PTHR15887:SF1">
    <property type="entry name" value="TRANSMEMBRANE PROTEIN 69"/>
    <property type="match status" value="1"/>
</dbReference>
<evidence type="ECO:0000313" key="4">
    <source>
        <dbReference type="Proteomes" id="UP001176517"/>
    </source>
</evidence>
<evidence type="ECO:0008006" key="5">
    <source>
        <dbReference type="Google" id="ProtNLM"/>
    </source>
</evidence>
<reference evidence="3" key="1">
    <citation type="journal article" date="2023" name="PhytoFront">
        <title>Draft Genome Resources of Seven Strains of Tilletia horrida, Causal Agent of Kernel Smut of Rice.</title>
        <authorList>
            <person name="Khanal S."/>
            <person name="Antony Babu S."/>
            <person name="Zhou X.G."/>
        </authorList>
    </citation>
    <scope>NUCLEOTIDE SEQUENCE</scope>
    <source>
        <strain evidence="3">TX6</strain>
    </source>
</reference>